<evidence type="ECO:0000256" key="8">
    <source>
        <dbReference type="ARBA" id="ARBA00025699"/>
    </source>
</evidence>
<dbReference type="InterPro" id="IPR046886">
    <property type="entry name" value="RsmE_MTase_dom"/>
</dbReference>
<dbReference type="Pfam" id="PF20260">
    <property type="entry name" value="PUA_4"/>
    <property type="match status" value="1"/>
</dbReference>
<feature type="domain" description="Ribosomal RNA small subunit methyltransferase E PUA-like" evidence="12">
    <location>
        <begin position="31"/>
        <end position="68"/>
    </location>
</feature>
<dbReference type="InterPro" id="IPR015947">
    <property type="entry name" value="PUA-like_sf"/>
</dbReference>
<proteinExistence type="inferred from homology"/>
<organism evidence="13 14">
    <name type="scientific">Candidatus Azambacteria bacterium RIFCSPLOWO2_01_FULL_46_25</name>
    <dbReference type="NCBI Taxonomy" id="1797298"/>
    <lineage>
        <taxon>Bacteria</taxon>
        <taxon>Candidatus Azamiibacteriota</taxon>
    </lineage>
</organism>
<evidence type="ECO:0000313" key="13">
    <source>
        <dbReference type="EMBL" id="OGD34042.1"/>
    </source>
</evidence>
<dbReference type="STRING" id="1797298.A2988_00975"/>
<reference evidence="13 14" key="1">
    <citation type="journal article" date="2016" name="Nat. Commun.">
        <title>Thousands of microbial genomes shed light on interconnected biogeochemical processes in an aquifer system.</title>
        <authorList>
            <person name="Anantharaman K."/>
            <person name="Brown C.T."/>
            <person name="Hug L.A."/>
            <person name="Sharon I."/>
            <person name="Castelle C.J."/>
            <person name="Probst A.J."/>
            <person name="Thomas B.C."/>
            <person name="Singh A."/>
            <person name="Wilkins M.J."/>
            <person name="Karaoz U."/>
            <person name="Brodie E.L."/>
            <person name="Williams K.H."/>
            <person name="Hubbard S.S."/>
            <person name="Banfield J.F."/>
        </authorList>
    </citation>
    <scope>NUCLEOTIDE SEQUENCE [LARGE SCALE GENOMIC DNA]</scope>
</reference>
<name>A0A1F5BTW3_9BACT</name>
<dbReference type="AlphaFoldDB" id="A0A1F5BTW3"/>
<evidence type="ECO:0000256" key="9">
    <source>
        <dbReference type="ARBA" id="ARBA00047944"/>
    </source>
</evidence>
<evidence type="ECO:0000313" key="14">
    <source>
        <dbReference type="Proteomes" id="UP000176650"/>
    </source>
</evidence>
<evidence type="ECO:0000259" key="12">
    <source>
        <dbReference type="Pfam" id="PF20260"/>
    </source>
</evidence>
<evidence type="ECO:0000256" key="7">
    <source>
        <dbReference type="ARBA" id="ARBA00022691"/>
    </source>
</evidence>
<dbReference type="CDD" id="cd18084">
    <property type="entry name" value="RsmE-like"/>
    <property type="match status" value="1"/>
</dbReference>
<comment type="similarity">
    <text evidence="2 10">Belongs to the RNA methyltransferase RsmE family.</text>
</comment>
<dbReference type="Proteomes" id="UP000176650">
    <property type="component" value="Unassembled WGS sequence"/>
</dbReference>
<gene>
    <name evidence="13" type="ORF">A2988_00975</name>
</gene>
<evidence type="ECO:0000256" key="5">
    <source>
        <dbReference type="ARBA" id="ARBA00022603"/>
    </source>
</evidence>
<keyword evidence="5 10" id="KW-0489">Methyltransferase</keyword>
<protein>
    <recommendedName>
        <fullName evidence="10">Ribosomal RNA small subunit methyltransferase E</fullName>
        <ecNumber evidence="10">2.1.1.193</ecNumber>
    </recommendedName>
</protein>
<comment type="function">
    <text evidence="8 10">Specifically methylates the N3 position of the uracil ring of uridine 1498 (m3U1498) in 16S rRNA. Acts on the fully assembled 30S ribosomal subunit.</text>
</comment>
<keyword evidence="3 10" id="KW-0963">Cytoplasm</keyword>
<comment type="subcellular location">
    <subcellularLocation>
        <location evidence="1 10">Cytoplasm</location>
    </subcellularLocation>
</comment>
<comment type="catalytic activity">
    <reaction evidence="9 10">
        <text>uridine(1498) in 16S rRNA + S-adenosyl-L-methionine = N(3)-methyluridine(1498) in 16S rRNA + S-adenosyl-L-homocysteine + H(+)</text>
        <dbReference type="Rhea" id="RHEA:42920"/>
        <dbReference type="Rhea" id="RHEA-COMP:10283"/>
        <dbReference type="Rhea" id="RHEA-COMP:10284"/>
        <dbReference type="ChEBI" id="CHEBI:15378"/>
        <dbReference type="ChEBI" id="CHEBI:57856"/>
        <dbReference type="ChEBI" id="CHEBI:59789"/>
        <dbReference type="ChEBI" id="CHEBI:65315"/>
        <dbReference type="ChEBI" id="CHEBI:74502"/>
        <dbReference type="EC" id="2.1.1.193"/>
    </reaction>
</comment>
<dbReference type="PANTHER" id="PTHR30027:SF3">
    <property type="entry name" value="16S RRNA (URACIL(1498)-N(3))-METHYLTRANSFERASE"/>
    <property type="match status" value="1"/>
</dbReference>
<sequence length="239" mass="25600">MSPFRFFVSQKIPEGASAVTLADARVAHQVKNVLRKKAGSEIVLLDGSGYEYLCLISNLSKTEIELDVVEKKLNENEPKNVVTLYQSIIKKDKMEWVFEKCTEIGVSAFVPVLSEHSVKLGMNGERAGKIIREAAEQSRRGKLPALSGTVSFPEALKQAAGQKGALNVLAHNGEGLPHLKDVWAAGAAAAINIFIGPEGGFSETELASATAREFAFASLGKRTLRSETAALAASLFAVS</sequence>
<dbReference type="GO" id="GO:0070042">
    <property type="term" value="F:rRNA (uridine-N3-)-methyltransferase activity"/>
    <property type="evidence" value="ECO:0007669"/>
    <property type="project" value="TreeGrafter"/>
</dbReference>
<evidence type="ECO:0000256" key="10">
    <source>
        <dbReference type="PIRNR" id="PIRNR015601"/>
    </source>
</evidence>
<dbReference type="Gene3D" id="3.40.1280.10">
    <property type="match status" value="1"/>
</dbReference>
<keyword evidence="7 10" id="KW-0949">S-adenosyl-L-methionine</keyword>
<dbReference type="InterPro" id="IPR029028">
    <property type="entry name" value="Alpha/beta_knot_MTases"/>
</dbReference>
<dbReference type="InterPro" id="IPR006700">
    <property type="entry name" value="RsmE"/>
</dbReference>
<dbReference type="NCBIfam" id="TIGR00046">
    <property type="entry name" value="RsmE family RNA methyltransferase"/>
    <property type="match status" value="1"/>
</dbReference>
<dbReference type="EMBL" id="MEYS01000002">
    <property type="protein sequence ID" value="OGD34042.1"/>
    <property type="molecule type" value="Genomic_DNA"/>
</dbReference>
<comment type="caution">
    <text evidence="13">The sequence shown here is derived from an EMBL/GenBank/DDBJ whole genome shotgun (WGS) entry which is preliminary data.</text>
</comment>
<accession>A0A1F5BTW3</accession>
<evidence type="ECO:0000256" key="4">
    <source>
        <dbReference type="ARBA" id="ARBA00022552"/>
    </source>
</evidence>
<dbReference type="GO" id="GO:0070475">
    <property type="term" value="P:rRNA base methylation"/>
    <property type="evidence" value="ECO:0007669"/>
    <property type="project" value="TreeGrafter"/>
</dbReference>
<dbReference type="SUPFAM" id="SSF75217">
    <property type="entry name" value="alpha/beta knot"/>
    <property type="match status" value="1"/>
</dbReference>
<evidence type="ECO:0000256" key="3">
    <source>
        <dbReference type="ARBA" id="ARBA00022490"/>
    </source>
</evidence>
<evidence type="ECO:0000256" key="6">
    <source>
        <dbReference type="ARBA" id="ARBA00022679"/>
    </source>
</evidence>
<dbReference type="InterPro" id="IPR029026">
    <property type="entry name" value="tRNA_m1G_MTases_N"/>
</dbReference>
<dbReference type="PIRSF" id="PIRSF015601">
    <property type="entry name" value="MTase_slr0722"/>
    <property type="match status" value="1"/>
</dbReference>
<dbReference type="Pfam" id="PF04452">
    <property type="entry name" value="Methyltrans_RNA"/>
    <property type="match status" value="1"/>
</dbReference>
<dbReference type="InterPro" id="IPR046887">
    <property type="entry name" value="RsmE_PUA-like"/>
</dbReference>
<dbReference type="EC" id="2.1.1.193" evidence="10"/>
<dbReference type="GO" id="GO:0005737">
    <property type="term" value="C:cytoplasm"/>
    <property type="evidence" value="ECO:0007669"/>
    <property type="project" value="UniProtKB-SubCell"/>
</dbReference>
<evidence type="ECO:0000256" key="1">
    <source>
        <dbReference type="ARBA" id="ARBA00004496"/>
    </source>
</evidence>
<dbReference type="PANTHER" id="PTHR30027">
    <property type="entry name" value="RIBOSOMAL RNA SMALL SUBUNIT METHYLTRANSFERASE E"/>
    <property type="match status" value="1"/>
</dbReference>
<feature type="domain" description="Ribosomal RNA small subunit methyltransferase E methyltransferase" evidence="11">
    <location>
        <begin position="79"/>
        <end position="233"/>
    </location>
</feature>
<keyword evidence="6 10" id="KW-0808">Transferase</keyword>
<keyword evidence="4 10" id="KW-0698">rRNA processing</keyword>
<dbReference type="SUPFAM" id="SSF88697">
    <property type="entry name" value="PUA domain-like"/>
    <property type="match status" value="1"/>
</dbReference>
<evidence type="ECO:0000256" key="2">
    <source>
        <dbReference type="ARBA" id="ARBA00005528"/>
    </source>
</evidence>
<evidence type="ECO:0000259" key="11">
    <source>
        <dbReference type="Pfam" id="PF04452"/>
    </source>
</evidence>